<dbReference type="EMBL" id="CP038436">
    <property type="protein sequence ID" value="QBX56828.1"/>
    <property type="molecule type" value="Genomic_DNA"/>
</dbReference>
<dbReference type="GO" id="GO:0006352">
    <property type="term" value="P:DNA-templated transcription initiation"/>
    <property type="evidence" value="ECO:0007669"/>
    <property type="project" value="InterPro"/>
</dbReference>
<keyword evidence="2" id="KW-0805">Transcription regulation</keyword>
<sequence length="188" mass="20645">MGTEETGWESRHAPEESSDADLVRAVGAGDRAALRELFQRHEPWLATRLGRRCADPAMVDTAIQETFLTVWRKPSGWRGEGEVAAWLWGIAVRSLLHQLRPRASVVDRLRGLRGSPMASAEEEVLARVEHSDVGLAFARLSPELQAVVQATVLDGLTTREAAALLGIPSGTVKSRMSRARSELREAML</sequence>
<dbReference type="PANTHER" id="PTHR43133:SF46">
    <property type="entry name" value="RNA POLYMERASE SIGMA-70 FACTOR ECF SUBFAMILY"/>
    <property type="match status" value="1"/>
</dbReference>
<keyword evidence="9" id="KW-1185">Reference proteome</keyword>
<dbReference type="Proteomes" id="UP000294853">
    <property type="component" value="Chromosome"/>
</dbReference>
<keyword evidence="4" id="KW-0804">Transcription</keyword>
<dbReference type="InterPro" id="IPR014284">
    <property type="entry name" value="RNA_pol_sigma-70_dom"/>
</dbReference>
<dbReference type="GO" id="GO:0016987">
    <property type="term" value="F:sigma factor activity"/>
    <property type="evidence" value="ECO:0007669"/>
    <property type="project" value="UniProtKB-KW"/>
</dbReference>
<evidence type="ECO:0000259" key="6">
    <source>
        <dbReference type="Pfam" id="PF04542"/>
    </source>
</evidence>
<dbReference type="InterPro" id="IPR039425">
    <property type="entry name" value="RNA_pol_sigma-70-like"/>
</dbReference>
<evidence type="ECO:0000259" key="7">
    <source>
        <dbReference type="Pfam" id="PF08281"/>
    </source>
</evidence>
<evidence type="ECO:0000256" key="3">
    <source>
        <dbReference type="ARBA" id="ARBA00023082"/>
    </source>
</evidence>
<dbReference type="PANTHER" id="PTHR43133">
    <property type="entry name" value="RNA POLYMERASE ECF-TYPE SIGMA FACTO"/>
    <property type="match status" value="1"/>
</dbReference>
<keyword evidence="3" id="KW-0731">Sigma factor</keyword>
<evidence type="ECO:0000313" key="9">
    <source>
        <dbReference type="Proteomes" id="UP000294853"/>
    </source>
</evidence>
<organism evidence="8 9">
    <name type="scientific">Nocardioides seonyuensis</name>
    <dbReference type="NCBI Taxonomy" id="2518371"/>
    <lineage>
        <taxon>Bacteria</taxon>
        <taxon>Bacillati</taxon>
        <taxon>Actinomycetota</taxon>
        <taxon>Actinomycetes</taxon>
        <taxon>Propionibacteriales</taxon>
        <taxon>Nocardioidaceae</taxon>
        <taxon>Nocardioides</taxon>
    </lineage>
</organism>
<dbReference type="GO" id="GO:0003677">
    <property type="term" value="F:DNA binding"/>
    <property type="evidence" value="ECO:0007669"/>
    <property type="project" value="InterPro"/>
</dbReference>
<evidence type="ECO:0000256" key="5">
    <source>
        <dbReference type="SAM" id="MobiDB-lite"/>
    </source>
</evidence>
<dbReference type="KEGG" id="nsn:EXE58_16130"/>
<dbReference type="NCBIfam" id="TIGR02937">
    <property type="entry name" value="sigma70-ECF"/>
    <property type="match status" value="1"/>
</dbReference>
<feature type="domain" description="RNA polymerase sigma-70 region 2" evidence="6">
    <location>
        <begin position="37"/>
        <end position="102"/>
    </location>
</feature>
<evidence type="ECO:0000256" key="2">
    <source>
        <dbReference type="ARBA" id="ARBA00023015"/>
    </source>
</evidence>
<evidence type="ECO:0000313" key="8">
    <source>
        <dbReference type="EMBL" id="QBX56828.1"/>
    </source>
</evidence>
<comment type="similarity">
    <text evidence="1">Belongs to the sigma-70 factor family. ECF subfamily.</text>
</comment>
<dbReference type="CDD" id="cd06171">
    <property type="entry name" value="Sigma70_r4"/>
    <property type="match status" value="1"/>
</dbReference>
<dbReference type="SUPFAM" id="SSF88659">
    <property type="entry name" value="Sigma3 and sigma4 domains of RNA polymerase sigma factors"/>
    <property type="match status" value="1"/>
</dbReference>
<dbReference type="Pfam" id="PF08281">
    <property type="entry name" value="Sigma70_r4_2"/>
    <property type="match status" value="1"/>
</dbReference>
<gene>
    <name evidence="8" type="ORF">EXE58_16130</name>
</gene>
<dbReference type="InterPro" id="IPR007627">
    <property type="entry name" value="RNA_pol_sigma70_r2"/>
</dbReference>
<evidence type="ECO:0000256" key="1">
    <source>
        <dbReference type="ARBA" id="ARBA00010641"/>
    </source>
</evidence>
<feature type="domain" description="RNA polymerase sigma factor 70 region 4 type 2" evidence="7">
    <location>
        <begin position="135"/>
        <end position="183"/>
    </location>
</feature>
<dbReference type="InterPro" id="IPR013325">
    <property type="entry name" value="RNA_pol_sigma_r2"/>
</dbReference>
<dbReference type="Pfam" id="PF04542">
    <property type="entry name" value="Sigma70_r2"/>
    <property type="match status" value="1"/>
</dbReference>
<dbReference type="Gene3D" id="1.10.1740.10">
    <property type="match status" value="1"/>
</dbReference>
<dbReference type="OrthoDB" id="5518337at2"/>
<dbReference type="AlphaFoldDB" id="A0A4P7IHN0"/>
<name>A0A4P7IHN0_9ACTN</name>
<protein>
    <submittedName>
        <fullName evidence="8">RNA polymerase sigma factor</fullName>
    </submittedName>
</protein>
<dbReference type="Gene3D" id="1.10.10.10">
    <property type="entry name" value="Winged helix-like DNA-binding domain superfamily/Winged helix DNA-binding domain"/>
    <property type="match status" value="1"/>
</dbReference>
<dbReference type="RefSeq" id="WP_135268813.1">
    <property type="nucleotide sequence ID" value="NZ_CP038436.1"/>
</dbReference>
<evidence type="ECO:0000256" key="4">
    <source>
        <dbReference type="ARBA" id="ARBA00023163"/>
    </source>
</evidence>
<proteinExistence type="inferred from homology"/>
<accession>A0A4P7IHN0</accession>
<dbReference type="InterPro" id="IPR013324">
    <property type="entry name" value="RNA_pol_sigma_r3/r4-like"/>
</dbReference>
<dbReference type="InterPro" id="IPR036388">
    <property type="entry name" value="WH-like_DNA-bd_sf"/>
</dbReference>
<feature type="region of interest" description="Disordered" evidence="5">
    <location>
        <begin position="1"/>
        <end position="20"/>
    </location>
</feature>
<dbReference type="SUPFAM" id="SSF88946">
    <property type="entry name" value="Sigma2 domain of RNA polymerase sigma factors"/>
    <property type="match status" value="1"/>
</dbReference>
<reference evidence="8 9" key="1">
    <citation type="submission" date="2019-03" db="EMBL/GenBank/DDBJ databases">
        <title>Three New Species of Nocardioides, Nocardioides euryhalodurans sp. nov., Nocardioides seonyuensis sp. nov. and Nocardioides eburneoflavus sp. nov. Iolated from Soil.</title>
        <authorList>
            <person name="Roh S.G."/>
            <person name="Lee C."/>
            <person name="Kim M.-K."/>
            <person name="Kim S.B."/>
        </authorList>
    </citation>
    <scope>NUCLEOTIDE SEQUENCE [LARGE SCALE GENOMIC DNA]</scope>
    <source>
        <strain evidence="8 9">MMS17-SY207-3</strain>
    </source>
</reference>
<dbReference type="InterPro" id="IPR013249">
    <property type="entry name" value="RNA_pol_sigma70_r4_t2"/>
</dbReference>